<evidence type="ECO:0000256" key="5">
    <source>
        <dbReference type="ARBA" id="ARBA00023163"/>
    </source>
</evidence>
<evidence type="ECO:0000259" key="6">
    <source>
        <dbReference type="PROSITE" id="PS50045"/>
    </source>
</evidence>
<dbReference type="InterPro" id="IPR009057">
    <property type="entry name" value="Homeodomain-like_sf"/>
</dbReference>
<dbReference type="Gene3D" id="1.10.8.60">
    <property type="match status" value="1"/>
</dbReference>
<dbReference type="Gene3D" id="3.40.50.300">
    <property type="entry name" value="P-loop containing nucleotide triphosphate hydrolases"/>
    <property type="match status" value="1"/>
</dbReference>
<dbReference type="PROSITE" id="PS00675">
    <property type="entry name" value="SIGMA54_INTERACT_1"/>
    <property type="match status" value="1"/>
</dbReference>
<keyword evidence="1" id="KW-0547">Nucleotide-binding</keyword>
<dbReference type="NCBIfam" id="TIGR02329">
    <property type="entry name" value="propionate_PrpR"/>
    <property type="match status" value="1"/>
</dbReference>
<dbReference type="InterPro" id="IPR010524">
    <property type="entry name" value="Sig_transdc_resp-reg_PrpR_N"/>
</dbReference>
<name>A0ABW5UMR1_9BURK</name>
<dbReference type="InterPro" id="IPR025944">
    <property type="entry name" value="Sigma_54_int_dom_CS"/>
</dbReference>
<dbReference type="Gene3D" id="3.30.450.20">
    <property type="entry name" value="PAS domain"/>
    <property type="match status" value="1"/>
</dbReference>
<evidence type="ECO:0000256" key="2">
    <source>
        <dbReference type="ARBA" id="ARBA00022840"/>
    </source>
</evidence>
<dbReference type="InterPro" id="IPR000014">
    <property type="entry name" value="PAS"/>
</dbReference>
<dbReference type="PROSITE" id="PS00676">
    <property type="entry name" value="SIGMA54_INTERACT_2"/>
    <property type="match status" value="1"/>
</dbReference>
<dbReference type="SMART" id="SM00091">
    <property type="entry name" value="PAS"/>
    <property type="match status" value="1"/>
</dbReference>
<organism evidence="8 9">
    <name type="scientific">Comamonas terrae</name>
    <dbReference type="NCBI Taxonomy" id="673548"/>
    <lineage>
        <taxon>Bacteria</taxon>
        <taxon>Pseudomonadati</taxon>
        <taxon>Pseudomonadota</taxon>
        <taxon>Betaproteobacteria</taxon>
        <taxon>Burkholderiales</taxon>
        <taxon>Comamonadaceae</taxon>
        <taxon>Comamonas</taxon>
    </lineage>
</organism>
<evidence type="ECO:0000256" key="4">
    <source>
        <dbReference type="ARBA" id="ARBA00023125"/>
    </source>
</evidence>
<dbReference type="SUPFAM" id="SSF55785">
    <property type="entry name" value="PYP-like sensor domain (PAS domain)"/>
    <property type="match status" value="1"/>
</dbReference>
<dbReference type="Gene3D" id="3.40.50.2300">
    <property type="match status" value="1"/>
</dbReference>
<gene>
    <name evidence="8" type="primary">prpR</name>
    <name evidence="8" type="ORF">ACFSW6_08770</name>
</gene>
<sequence length="676" mass="73280">MNEIEVLEALREPERRAPQDLPRHLPHIVTVGRYRIGRVLQRQAQLWSGQARFSHVAASFDDAVAQVQALHLRQPIDALVGAGASGAWIRERVDMPVAMVEVRGLDLLHALKQARLQTTEEAPHVGLVSFEAPSPVVAQFDSLFGLGLVQVAYQGPQDAAACVQQLKARRVGAVVAPGLVADLAEQAGIASVLLYSDTSVRQALSDALLLARHRRAERDRHQRLETVLHQLQDGVAAVDEHGRICALNPRMAALLGAPVEALHWRLLGDVAPALDMARALAGEEGGEEVVQLATRTLVVRRAPIVENGQVTGALLVCRDPAVIQRADRSLRANQRQRGAGVRWRIEDYLGSSPAAQRVRQLARQFAASDATVLILGESGTGKELVAQGIHRASRHAAQPFLAVNCAALSESLLESELFGYEDGAFTGARRGGKTGLIEAAHTGTLFLDEIGDMPLALQSRLLRVLQEREVLRVGSTTPIPVDVRVIAATHADLAAQVERGQFRRDLYYRLAVLRLATPTLQMRGAADVAQLARSMLARRLGLGDANALAASPHAPVARLLDAVLAHAAAHAWPGNVRELDNWVERLLACRHYLDAGTPDGMPDAARLQEIFPECVALMPLAAPTAARRARLREASRQAERERVREVLESVGGDQGRACELLGISRATLWRRMKGAA</sequence>
<feature type="domain" description="PAS" evidence="7">
    <location>
        <begin position="220"/>
        <end position="256"/>
    </location>
</feature>
<dbReference type="InterPro" id="IPR003593">
    <property type="entry name" value="AAA+_ATPase"/>
</dbReference>
<dbReference type="Gene3D" id="1.10.10.60">
    <property type="entry name" value="Homeodomain-like"/>
    <property type="match status" value="1"/>
</dbReference>
<dbReference type="InterPro" id="IPR002078">
    <property type="entry name" value="Sigma_54_int"/>
</dbReference>
<dbReference type="CDD" id="cd00009">
    <property type="entry name" value="AAA"/>
    <property type="match status" value="1"/>
</dbReference>
<dbReference type="SUPFAM" id="SSF46689">
    <property type="entry name" value="Homeodomain-like"/>
    <property type="match status" value="1"/>
</dbReference>
<keyword evidence="3" id="KW-0805">Transcription regulation</keyword>
<dbReference type="InterPro" id="IPR058031">
    <property type="entry name" value="AAA_lid_NorR"/>
</dbReference>
<dbReference type="SUPFAM" id="SSF159800">
    <property type="entry name" value="PrpR receptor domain-like"/>
    <property type="match status" value="1"/>
</dbReference>
<keyword evidence="5" id="KW-0804">Transcription</keyword>
<evidence type="ECO:0000256" key="1">
    <source>
        <dbReference type="ARBA" id="ARBA00022741"/>
    </source>
</evidence>
<evidence type="ECO:0000313" key="9">
    <source>
        <dbReference type="Proteomes" id="UP001597463"/>
    </source>
</evidence>
<dbReference type="InterPro" id="IPR012704">
    <property type="entry name" value="Sig_transdc_resp-reg_PrpR"/>
</dbReference>
<evidence type="ECO:0000313" key="8">
    <source>
        <dbReference type="EMBL" id="MFD2754179.1"/>
    </source>
</evidence>
<dbReference type="InterPro" id="IPR002197">
    <property type="entry name" value="HTH_Fis"/>
</dbReference>
<dbReference type="Pfam" id="PF02954">
    <property type="entry name" value="HTH_8"/>
    <property type="match status" value="1"/>
</dbReference>
<dbReference type="InterPro" id="IPR013767">
    <property type="entry name" value="PAS_fold"/>
</dbReference>
<dbReference type="InterPro" id="IPR035965">
    <property type="entry name" value="PAS-like_dom_sf"/>
</dbReference>
<feature type="domain" description="Sigma-54 factor interaction" evidence="6">
    <location>
        <begin position="348"/>
        <end position="588"/>
    </location>
</feature>
<dbReference type="PANTHER" id="PTHR32071">
    <property type="entry name" value="TRANSCRIPTIONAL REGULATORY PROTEIN"/>
    <property type="match status" value="1"/>
</dbReference>
<dbReference type="SUPFAM" id="SSF52540">
    <property type="entry name" value="P-loop containing nucleoside triphosphate hydrolases"/>
    <property type="match status" value="1"/>
</dbReference>
<dbReference type="PROSITE" id="PS50045">
    <property type="entry name" value="SIGMA54_INTERACT_4"/>
    <property type="match status" value="1"/>
</dbReference>
<dbReference type="Pfam" id="PF00989">
    <property type="entry name" value="PAS"/>
    <property type="match status" value="1"/>
</dbReference>
<dbReference type="Pfam" id="PF25601">
    <property type="entry name" value="AAA_lid_14"/>
    <property type="match status" value="1"/>
</dbReference>
<reference evidence="9" key="1">
    <citation type="journal article" date="2019" name="Int. J. Syst. Evol. Microbiol.">
        <title>The Global Catalogue of Microorganisms (GCM) 10K type strain sequencing project: providing services to taxonomists for standard genome sequencing and annotation.</title>
        <authorList>
            <consortium name="The Broad Institute Genomics Platform"/>
            <consortium name="The Broad Institute Genome Sequencing Center for Infectious Disease"/>
            <person name="Wu L."/>
            <person name="Ma J."/>
        </authorList>
    </citation>
    <scope>NUCLEOTIDE SEQUENCE [LARGE SCALE GENOMIC DNA]</scope>
    <source>
        <strain evidence="9">TISTR 1906</strain>
    </source>
</reference>
<evidence type="ECO:0000256" key="3">
    <source>
        <dbReference type="ARBA" id="ARBA00023015"/>
    </source>
</evidence>
<dbReference type="SMART" id="SM00382">
    <property type="entry name" value="AAA"/>
    <property type="match status" value="1"/>
</dbReference>
<proteinExistence type="predicted"/>
<keyword evidence="9" id="KW-1185">Reference proteome</keyword>
<dbReference type="InterPro" id="IPR025943">
    <property type="entry name" value="Sigma_54_int_dom_ATP-bd_2"/>
</dbReference>
<keyword evidence="4" id="KW-0238">DNA-binding</keyword>
<keyword evidence="2" id="KW-0067">ATP-binding</keyword>
<dbReference type="PROSITE" id="PS50112">
    <property type="entry name" value="PAS"/>
    <property type="match status" value="1"/>
</dbReference>
<dbReference type="Pfam" id="PF06506">
    <property type="entry name" value="PrpR_N"/>
    <property type="match status" value="1"/>
</dbReference>
<dbReference type="InterPro" id="IPR027417">
    <property type="entry name" value="P-loop_NTPase"/>
</dbReference>
<dbReference type="EMBL" id="JBHUMV010000003">
    <property type="protein sequence ID" value="MFD2754179.1"/>
    <property type="molecule type" value="Genomic_DNA"/>
</dbReference>
<dbReference type="Pfam" id="PF00158">
    <property type="entry name" value="Sigma54_activat"/>
    <property type="match status" value="1"/>
</dbReference>
<dbReference type="Proteomes" id="UP001597463">
    <property type="component" value="Unassembled WGS sequence"/>
</dbReference>
<dbReference type="PANTHER" id="PTHR32071:SF81">
    <property type="entry name" value="PROPIONATE CATABOLISM OPERON REGULATORY PROTEIN"/>
    <property type="match status" value="1"/>
</dbReference>
<accession>A0ABW5UMR1</accession>
<evidence type="ECO:0000259" key="7">
    <source>
        <dbReference type="PROSITE" id="PS50112"/>
    </source>
</evidence>
<dbReference type="PROSITE" id="PS00688">
    <property type="entry name" value="SIGMA54_INTERACT_3"/>
    <property type="match status" value="1"/>
</dbReference>
<protein>
    <submittedName>
        <fullName evidence="8">Propionate catabolism operon regulatory protein PrpR</fullName>
    </submittedName>
</protein>
<comment type="caution">
    <text evidence="8">The sequence shown here is derived from an EMBL/GenBank/DDBJ whole genome shotgun (WGS) entry which is preliminary data.</text>
</comment>
<dbReference type="RefSeq" id="WP_066469766.1">
    <property type="nucleotide sequence ID" value="NZ_BCNT01000001.1"/>
</dbReference>
<dbReference type="InterPro" id="IPR025662">
    <property type="entry name" value="Sigma_54_int_dom_ATP-bd_1"/>
</dbReference>